<dbReference type="GO" id="GO:0020037">
    <property type="term" value="F:heme binding"/>
    <property type="evidence" value="ECO:0007669"/>
    <property type="project" value="InterPro"/>
</dbReference>
<dbReference type="GO" id="GO:0005758">
    <property type="term" value="C:mitochondrial intermembrane space"/>
    <property type="evidence" value="ECO:0007669"/>
    <property type="project" value="UniProtKB-SubCell"/>
</dbReference>
<dbReference type="InterPro" id="IPR036400">
    <property type="entry name" value="Cyt_B5-like_heme/steroid_sf"/>
</dbReference>
<comment type="subcellular location">
    <subcellularLocation>
        <location evidence="3">Mitochondrion intermembrane space</location>
    </subcellularLocation>
</comment>
<dbReference type="Gene3D" id="3.90.420.10">
    <property type="entry name" value="Oxidoreductase, molybdopterin-binding domain"/>
    <property type="match status" value="1"/>
</dbReference>
<evidence type="ECO:0000259" key="16">
    <source>
        <dbReference type="PROSITE" id="PS50255"/>
    </source>
</evidence>
<keyword evidence="10" id="KW-0677">Repeat</keyword>
<evidence type="ECO:0000256" key="4">
    <source>
        <dbReference type="ARBA" id="ARBA00004678"/>
    </source>
</evidence>
<evidence type="ECO:0000256" key="6">
    <source>
        <dbReference type="ARBA" id="ARBA00012505"/>
    </source>
</evidence>
<evidence type="ECO:0000313" key="17">
    <source>
        <dbReference type="EMBL" id="CAF0994748.1"/>
    </source>
</evidence>
<dbReference type="SUPFAM" id="SSF101898">
    <property type="entry name" value="NHL repeat"/>
    <property type="match status" value="1"/>
</dbReference>
<dbReference type="InterPro" id="IPR000572">
    <property type="entry name" value="OxRdtase_Mopterin-bd_dom"/>
</dbReference>
<dbReference type="InterPro" id="IPR018506">
    <property type="entry name" value="Cyt_B5_heme-BS"/>
</dbReference>
<proteinExistence type="predicted"/>
<feature type="region of interest" description="Disordered" evidence="15">
    <location>
        <begin position="503"/>
        <end position="530"/>
    </location>
</feature>
<dbReference type="InterPro" id="IPR001199">
    <property type="entry name" value="Cyt_B5-like_heme/steroid-bd"/>
</dbReference>
<evidence type="ECO:0000256" key="13">
    <source>
        <dbReference type="ARBA" id="ARBA00023128"/>
    </source>
</evidence>
<organism evidence="18 19">
    <name type="scientific">Didymodactylos carnosus</name>
    <dbReference type="NCBI Taxonomy" id="1234261"/>
    <lineage>
        <taxon>Eukaryota</taxon>
        <taxon>Metazoa</taxon>
        <taxon>Spiralia</taxon>
        <taxon>Gnathifera</taxon>
        <taxon>Rotifera</taxon>
        <taxon>Eurotatoria</taxon>
        <taxon>Bdelloidea</taxon>
        <taxon>Philodinida</taxon>
        <taxon>Philodinidae</taxon>
        <taxon>Didymodactylos</taxon>
    </lineage>
</organism>
<dbReference type="InterPro" id="IPR008335">
    <property type="entry name" value="Mopterin_OxRdtase_euk"/>
</dbReference>
<sequence length="825" mass="91634">YAFSKYLFHNVVVHAETAFTISDVGERKPKLPVYSMEDVAKHTTKESGYWLAFKDGVYDVSSFVENHPGGKQILITAGKALESCWKIFTIHQIDHVYEILEEYRIGNLKEGEREKNEQQKMDTIDLFQYDPERVNEKINFIVRSQKPYNAETQPLMLIEHFITPTERFYVRNHMHVPFINIRDYALEVQTSEGKKYRLTYDELKNEEKYSQTTIVSALQCAGNRRAQMGELKPVQGAIGNATWTGVKLYDVLRSFGVLDDRSLENGKIKHVQFYGLDCDASQRCYGASVPIEKVLDQNSEILLVFKMNGETLTTDHGYPVRVLIPGTIGARSVKWLNKIILSDKEASSHWQQADYKVLPSTVLKPQQSDYDLQPSIQEGNVQSAICQPPPSSDSVKILSTKSDKTNGILTVKGYAIGGGGRAIQNVQISVDNGQNWFNVTNLEQQKQAYMQAWAWTLWSYDLNLKELELKNAPLEIVCRAMDIHTNTQPDTCKVALQRPALVPIQKRQHSGSDTDENNRSKSNRKKREATRTIPRISRYDATPCAKTTWESNAKTVAGGNGPGKALNQLNSAYGVFVDSTDAVFVTDNINHRVVKWEKGASSGVTYAGGQCGVSAQDLLCFPTALVFNKEGTLFVTVENGSSGSVISLKKGATLGETFITANSSFYGIAWDDKEEFLYLGHHREHRVVKYTKDGQFVSVVAGGSQGSALNQLDFPRGVAVDEYGTVYVSDSNNHRVVKWTVNAGAGVIVAGGKGIGNRTDQFNTTGGIILDKNGTIYVVDELNHRILSVYAGAQHGAVIAGGHGQGNSSRQFSNPIYLAFNRDGD</sequence>
<keyword evidence="12" id="KW-0408">Iron</keyword>
<evidence type="ECO:0000256" key="12">
    <source>
        <dbReference type="ARBA" id="ARBA00023004"/>
    </source>
</evidence>
<dbReference type="GO" id="GO:0008482">
    <property type="term" value="F:sulfite oxidase activity"/>
    <property type="evidence" value="ECO:0007669"/>
    <property type="project" value="UniProtKB-EC"/>
</dbReference>
<evidence type="ECO:0000256" key="3">
    <source>
        <dbReference type="ARBA" id="ARBA00004569"/>
    </source>
</evidence>
<evidence type="ECO:0000256" key="9">
    <source>
        <dbReference type="ARBA" id="ARBA00022723"/>
    </source>
</evidence>
<keyword evidence="13" id="KW-0496">Mitochondrion</keyword>
<dbReference type="Pfam" id="PF00173">
    <property type="entry name" value="Cyt-b5"/>
    <property type="match status" value="1"/>
</dbReference>
<dbReference type="SMART" id="SM01117">
    <property type="entry name" value="Cyt-b5"/>
    <property type="match status" value="1"/>
</dbReference>
<keyword evidence="8" id="KW-0349">Heme</keyword>
<comment type="pathway">
    <text evidence="5">Energy metabolism; sulfur metabolism.</text>
</comment>
<dbReference type="GO" id="GO:0043546">
    <property type="term" value="F:molybdopterin cofactor binding"/>
    <property type="evidence" value="ECO:0007669"/>
    <property type="project" value="TreeGrafter"/>
</dbReference>
<dbReference type="InterPro" id="IPR005066">
    <property type="entry name" value="MoCF_OxRdtse_dimer"/>
</dbReference>
<feature type="non-terminal residue" evidence="18">
    <location>
        <position position="1"/>
    </location>
</feature>
<accession>A0A8S2IQA2</accession>
<feature type="non-terminal residue" evidence="18">
    <location>
        <position position="825"/>
    </location>
</feature>
<dbReference type="FunFam" id="3.90.420.10:FF:000002">
    <property type="entry name" value="sulfite oxidase, mitochondrial"/>
    <property type="match status" value="1"/>
</dbReference>
<evidence type="ECO:0000256" key="10">
    <source>
        <dbReference type="ARBA" id="ARBA00022737"/>
    </source>
</evidence>
<dbReference type="Proteomes" id="UP000682733">
    <property type="component" value="Unassembled WGS sequence"/>
</dbReference>
<dbReference type="InterPro" id="IPR001258">
    <property type="entry name" value="NHL_repeat"/>
</dbReference>
<evidence type="ECO:0000313" key="19">
    <source>
        <dbReference type="Proteomes" id="UP000682733"/>
    </source>
</evidence>
<comment type="cofactor">
    <cofactor evidence="2">
        <name>heme b</name>
        <dbReference type="ChEBI" id="CHEBI:60344"/>
    </cofactor>
</comment>
<evidence type="ECO:0000256" key="11">
    <source>
        <dbReference type="ARBA" id="ARBA00023002"/>
    </source>
</evidence>
<dbReference type="PANTHER" id="PTHR19372">
    <property type="entry name" value="SULFITE REDUCTASE"/>
    <property type="match status" value="1"/>
</dbReference>
<dbReference type="Pfam" id="PF01436">
    <property type="entry name" value="NHL"/>
    <property type="match status" value="1"/>
</dbReference>
<dbReference type="Pfam" id="PF03404">
    <property type="entry name" value="Mo-co_dimer"/>
    <property type="match status" value="1"/>
</dbReference>
<dbReference type="PANTHER" id="PTHR19372:SF7">
    <property type="entry name" value="SULFITE OXIDASE, MITOCHONDRIAL"/>
    <property type="match status" value="1"/>
</dbReference>
<dbReference type="GO" id="GO:0006790">
    <property type="term" value="P:sulfur compound metabolic process"/>
    <property type="evidence" value="ECO:0007669"/>
    <property type="project" value="TreeGrafter"/>
</dbReference>
<dbReference type="EC" id="1.8.3.1" evidence="6"/>
<evidence type="ECO:0000256" key="15">
    <source>
        <dbReference type="SAM" id="MobiDB-lite"/>
    </source>
</evidence>
<dbReference type="EMBL" id="CAJOBA010006146">
    <property type="protein sequence ID" value="CAF3764498.1"/>
    <property type="molecule type" value="Genomic_DNA"/>
</dbReference>
<dbReference type="Gene3D" id="2.120.10.30">
    <property type="entry name" value="TolB, C-terminal domain"/>
    <property type="match status" value="1"/>
</dbReference>
<dbReference type="SUPFAM" id="SSF56524">
    <property type="entry name" value="Oxidoreductase molybdopterin-binding domain"/>
    <property type="match status" value="1"/>
</dbReference>
<dbReference type="Pfam" id="PF00174">
    <property type="entry name" value="Oxidored_molyb"/>
    <property type="match status" value="1"/>
</dbReference>
<keyword evidence="9" id="KW-0479">Metal-binding</keyword>
<dbReference type="Proteomes" id="UP000677228">
    <property type="component" value="Unassembled WGS sequence"/>
</dbReference>
<dbReference type="PRINTS" id="PR00407">
    <property type="entry name" value="EUMOPTERIN"/>
</dbReference>
<evidence type="ECO:0000256" key="8">
    <source>
        <dbReference type="ARBA" id="ARBA00022617"/>
    </source>
</evidence>
<dbReference type="FunFam" id="3.10.120.10:FF:000007">
    <property type="entry name" value="Sulfite oxidase, mitochondrial"/>
    <property type="match status" value="1"/>
</dbReference>
<dbReference type="SUPFAM" id="SSF55856">
    <property type="entry name" value="Cytochrome b5-like heme/steroid binding domain"/>
    <property type="match status" value="1"/>
</dbReference>
<dbReference type="AlphaFoldDB" id="A0A8S2IQA2"/>
<dbReference type="PROSITE" id="PS00191">
    <property type="entry name" value="CYTOCHROME_B5_1"/>
    <property type="match status" value="1"/>
</dbReference>
<feature type="compositionally biased region" description="Basic and acidic residues" evidence="15">
    <location>
        <begin position="510"/>
        <end position="519"/>
    </location>
</feature>
<dbReference type="InterPro" id="IPR036374">
    <property type="entry name" value="OxRdtase_Mopterin-bd_sf"/>
</dbReference>
<dbReference type="GO" id="GO:0030151">
    <property type="term" value="F:molybdenum ion binding"/>
    <property type="evidence" value="ECO:0007669"/>
    <property type="project" value="InterPro"/>
</dbReference>
<dbReference type="PROSITE" id="PS51125">
    <property type="entry name" value="NHL"/>
    <property type="match status" value="1"/>
</dbReference>
<evidence type="ECO:0000256" key="2">
    <source>
        <dbReference type="ARBA" id="ARBA00001970"/>
    </source>
</evidence>
<evidence type="ECO:0000256" key="5">
    <source>
        <dbReference type="ARBA" id="ARBA00004971"/>
    </source>
</evidence>
<dbReference type="InterPro" id="IPR014756">
    <property type="entry name" value="Ig_E-set"/>
</dbReference>
<evidence type="ECO:0000256" key="7">
    <source>
        <dbReference type="ARBA" id="ARBA00022505"/>
    </source>
</evidence>
<evidence type="ECO:0000256" key="14">
    <source>
        <dbReference type="PROSITE-ProRule" id="PRU00504"/>
    </source>
</evidence>
<reference evidence="18" key="1">
    <citation type="submission" date="2021-02" db="EMBL/GenBank/DDBJ databases">
        <authorList>
            <person name="Nowell W R."/>
        </authorList>
    </citation>
    <scope>NUCLEOTIDE SEQUENCE</scope>
</reference>
<protein>
    <recommendedName>
        <fullName evidence="6">sulfite oxidase</fullName>
        <ecNumber evidence="6">1.8.3.1</ecNumber>
    </recommendedName>
</protein>
<dbReference type="EMBL" id="CAJNOK010006139">
    <property type="protein sequence ID" value="CAF0994748.1"/>
    <property type="molecule type" value="Genomic_DNA"/>
</dbReference>
<comment type="caution">
    <text evidence="18">The sequence shown here is derived from an EMBL/GenBank/DDBJ whole genome shotgun (WGS) entry which is preliminary data.</text>
</comment>
<comment type="pathway">
    <text evidence="4">Sulfur metabolism.</text>
</comment>
<dbReference type="Gene3D" id="3.10.120.10">
    <property type="entry name" value="Cytochrome b5-like heme/steroid binding domain"/>
    <property type="match status" value="1"/>
</dbReference>
<keyword evidence="7" id="KW-0500">Molybdenum</keyword>
<dbReference type="SUPFAM" id="SSF81296">
    <property type="entry name" value="E set domains"/>
    <property type="match status" value="1"/>
</dbReference>
<gene>
    <name evidence="17" type="ORF">OVA965_LOCUS14252</name>
    <name evidence="18" type="ORF">TMI583_LOCUS14254</name>
</gene>
<dbReference type="Gene3D" id="2.60.40.650">
    <property type="match status" value="1"/>
</dbReference>
<comment type="cofactor">
    <cofactor evidence="1">
        <name>Mo-molybdopterin</name>
        <dbReference type="ChEBI" id="CHEBI:71302"/>
    </cofactor>
</comment>
<dbReference type="InterPro" id="IPR011042">
    <property type="entry name" value="6-blade_b-propeller_TolB-like"/>
</dbReference>
<feature type="domain" description="Cytochrome b5 heme-binding" evidence="16">
    <location>
        <begin position="31"/>
        <end position="109"/>
    </location>
</feature>
<evidence type="ECO:0000313" key="18">
    <source>
        <dbReference type="EMBL" id="CAF3764498.1"/>
    </source>
</evidence>
<feature type="repeat" description="NHL" evidence="14">
    <location>
        <begin position="703"/>
        <end position="742"/>
    </location>
</feature>
<evidence type="ECO:0000256" key="1">
    <source>
        <dbReference type="ARBA" id="ARBA00001924"/>
    </source>
</evidence>
<keyword evidence="11" id="KW-0560">Oxidoreductase</keyword>
<dbReference type="Gene3D" id="2.40.10.500">
    <property type="match status" value="1"/>
</dbReference>
<dbReference type="CDD" id="cd05819">
    <property type="entry name" value="NHL"/>
    <property type="match status" value="1"/>
</dbReference>
<name>A0A8S2IQA2_9BILA</name>
<dbReference type="PROSITE" id="PS50255">
    <property type="entry name" value="CYTOCHROME_B5_2"/>
    <property type="match status" value="1"/>
</dbReference>